<dbReference type="RefSeq" id="WP_311668708.1">
    <property type="nucleotide sequence ID" value="NZ_JAVREO010000012.1"/>
</dbReference>
<dbReference type="Gene3D" id="3.30.750.24">
    <property type="entry name" value="STAS domain"/>
    <property type="match status" value="1"/>
</dbReference>
<comment type="caution">
    <text evidence="3">The sequence shown here is derived from an EMBL/GenBank/DDBJ whole genome shotgun (WGS) entry which is preliminary data.</text>
</comment>
<accession>A0ABU2JV48</accession>
<dbReference type="Pfam" id="PF01740">
    <property type="entry name" value="STAS"/>
    <property type="match status" value="1"/>
</dbReference>
<protein>
    <submittedName>
        <fullName evidence="3">STAS domain-containing protein</fullName>
    </submittedName>
</protein>
<evidence type="ECO:0000256" key="1">
    <source>
        <dbReference type="SAM" id="Phobius"/>
    </source>
</evidence>
<evidence type="ECO:0000313" key="4">
    <source>
        <dbReference type="Proteomes" id="UP001183410"/>
    </source>
</evidence>
<dbReference type="InterPro" id="IPR036513">
    <property type="entry name" value="STAS_dom_sf"/>
</dbReference>
<reference evidence="4" key="1">
    <citation type="submission" date="2023-07" db="EMBL/GenBank/DDBJ databases">
        <title>30 novel species of actinomycetes from the DSMZ collection.</title>
        <authorList>
            <person name="Nouioui I."/>
        </authorList>
    </citation>
    <scope>NUCLEOTIDE SEQUENCE [LARGE SCALE GENOMIC DNA]</scope>
    <source>
        <strain evidence="4">DSM 44915</strain>
    </source>
</reference>
<gene>
    <name evidence="3" type="ORF">RM844_20240</name>
</gene>
<keyword evidence="1" id="KW-1133">Transmembrane helix</keyword>
<feature type="transmembrane region" description="Helical" evidence="1">
    <location>
        <begin position="12"/>
        <end position="34"/>
    </location>
</feature>
<dbReference type="EMBL" id="JAVREO010000012">
    <property type="protein sequence ID" value="MDT0268618.1"/>
    <property type="molecule type" value="Genomic_DNA"/>
</dbReference>
<evidence type="ECO:0000259" key="2">
    <source>
        <dbReference type="PROSITE" id="PS50801"/>
    </source>
</evidence>
<dbReference type="PROSITE" id="PS50801">
    <property type="entry name" value="STAS"/>
    <property type="match status" value="1"/>
</dbReference>
<keyword evidence="1" id="KW-0472">Membrane</keyword>
<keyword evidence="1" id="KW-0812">Transmembrane</keyword>
<keyword evidence="4" id="KW-1185">Reference proteome</keyword>
<feature type="domain" description="STAS" evidence="2">
    <location>
        <begin position="55"/>
        <end position="135"/>
    </location>
</feature>
<proteinExistence type="predicted"/>
<organism evidence="3 4">
    <name type="scientific">Streptomyces chisholmiae</name>
    <dbReference type="NCBI Taxonomy" id="3075540"/>
    <lineage>
        <taxon>Bacteria</taxon>
        <taxon>Bacillati</taxon>
        <taxon>Actinomycetota</taxon>
        <taxon>Actinomycetes</taxon>
        <taxon>Kitasatosporales</taxon>
        <taxon>Streptomycetaceae</taxon>
        <taxon>Streptomyces</taxon>
    </lineage>
</organism>
<name>A0ABU2JV48_9ACTN</name>
<dbReference type="Proteomes" id="UP001183410">
    <property type="component" value="Unassembled WGS sequence"/>
</dbReference>
<evidence type="ECO:0000313" key="3">
    <source>
        <dbReference type="EMBL" id="MDT0268618.1"/>
    </source>
</evidence>
<dbReference type="SUPFAM" id="SSF52091">
    <property type="entry name" value="SpoIIaa-like"/>
    <property type="match status" value="1"/>
</dbReference>
<sequence>MTGALAARSEAGLARGVLLLAAVAGLVGAALLGWRAVRAARDCVVIDDGAGDWTVVRLRGRVHRGNARRVARRLITAVEGEPAIVEIDLARVTTLHRAGTWAFFEAARVSRQRGVALVLTCPTHQVHTMLRSVGLPRLVRVIGGARPTAGAGGPRWLRSRWRRLARRAPRRR</sequence>
<dbReference type="CDD" id="cd07043">
    <property type="entry name" value="STAS_anti-anti-sigma_factors"/>
    <property type="match status" value="1"/>
</dbReference>
<dbReference type="InterPro" id="IPR002645">
    <property type="entry name" value="STAS_dom"/>
</dbReference>